<comment type="caution">
    <text evidence="2">The sequence shown here is derived from an EMBL/GenBank/DDBJ whole genome shotgun (WGS) entry which is preliminary data.</text>
</comment>
<proteinExistence type="predicted"/>
<gene>
    <name evidence="2" type="ORF">GOQ30_00135</name>
</gene>
<dbReference type="EMBL" id="WQLW01000001">
    <property type="protein sequence ID" value="MVO07565.1"/>
    <property type="molecule type" value="Genomic_DNA"/>
</dbReference>
<feature type="transmembrane region" description="Helical" evidence="1">
    <location>
        <begin position="87"/>
        <end position="104"/>
    </location>
</feature>
<feature type="transmembrane region" description="Helical" evidence="1">
    <location>
        <begin position="110"/>
        <end position="130"/>
    </location>
</feature>
<protein>
    <submittedName>
        <fullName evidence="2">Uncharacterized protein</fullName>
    </submittedName>
</protein>
<dbReference type="Proteomes" id="UP000431264">
    <property type="component" value="Unassembled WGS sequence"/>
</dbReference>
<keyword evidence="3" id="KW-1185">Reference proteome</keyword>
<sequence length="149" mass="17334">MKLFPEKDINIPLSENHHNLIVNLKKNTIDSKQFTGYWEDKTFVGEIVTNTFTIQLSSFFGNFCIIKGQIYPNNLALHLFTGMKLKIYFTLYSIMVVLISIDLLNRKEFGTIFAFIFFLLLFRGIIEIGFRVASPIILKKLVYVLRKKS</sequence>
<name>A0A6I4IDC8_9FLAO</name>
<keyword evidence="1" id="KW-1133">Transmembrane helix</keyword>
<accession>A0A6I4IDC8</accession>
<dbReference type="OrthoDB" id="1431520at2"/>
<organism evidence="2 3">
    <name type="scientific">Flavobacterium profundi</name>
    <dbReference type="NCBI Taxonomy" id="1774945"/>
    <lineage>
        <taxon>Bacteria</taxon>
        <taxon>Pseudomonadati</taxon>
        <taxon>Bacteroidota</taxon>
        <taxon>Flavobacteriia</taxon>
        <taxon>Flavobacteriales</taxon>
        <taxon>Flavobacteriaceae</taxon>
        <taxon>Flavobacterium</taxon>
    </lineage>
</organism>
<evidence type="ECO:0000313" key="3">
    <source>
        <dbReference type="Proteomes" id="UP000431264"/>
    </source>
</evidence>
<keyword evidence="1" id="KW-0812">Transmembrane</keyword>
<reference evidence="3" key="1">
    <citation type="submission" date="2019-05" db="EMBL/GenBank/DDBJ databases">
        <title>Flavobacterium profundi sp. nov., isolated from a deep-sea seamount.</title>
        <authorList>
            <person name="Zhang D.-C."/>
        </authorList>
    </citation>
    <scope>NUCLEOTIDE SEQUENCE [LARGE SCALE GENOMIC DNA]</scope>
    <source>
        <strain evidence="3">TP390</strain>
    </source>
</reference>
<keyword evidence="1" id="KW-0472">Membrane</keyword>
<dbReference type="RefSeq" id="WP_140995990.1">
    <property type="nucleotide sequence ID" value="NZ_VDCZ01000001.1"/>
</dbReference>
<evidence type="ECO:0000256" key="1">
    <source>
        <dbReference type="SAM" id="Phobius"/>
    </source>
</evidence>
<evidence type="ECO:0000313" key="2">
    <source>
        <dbReference type="EMBL" id="MVO07565.1"/>
    </source>
</evidence>
<dbReference type="AlphaFoldDB" id="A0A6I4IDC8"/>